<protein>
    <submittedName>
        <fullName evidence="1">Uncharacterized protein</fullName>
    </submittedName>
</protein>
<evidence type="ECO:0000313" key="1">
    <source>
        <dbReference type="EMBL" id="MDI5973544.1"/>
    </source>
</evidence>
<name>A0AA90KJG3_9ACTN</name>
<comment type="caution">
    <text evidence="1">The sequence shown here is derived from an EMBL/GenBank/DDBJ whole genome shotgun (WGS) entry which is preliminary data.</text>
</comment>
<dbReference type="AlphaFoldDB" id="A0AA90KJG3"/>
<gene>
    <name evidence="1" type="ORF">POF50_030100</name>
</gene>
<sequence length="63" mass="6670">MMIDEGGGRAVIDRIGINCHSDCGGGVGFPDPAPSGPFRSGQKISRHMLSPIEHMSFTGEIEL</sequence>
<accession>A0AA90KJG3</accession>
<dbReference type="EMBL" id="JABXJJ020000047">
    <property type="protein sequence ID" value="MDI5973544.1"/>
    <property type="molecule type" value="Genomic_DNA"/>
</dbReference>
<reference evidence="1" key="1">
    <citation type="submission" date="2023-05" db="EMBL/GenBank/DDBJ databases">
        <title>Streptantibioticus silvisoli sp. nov., acidotolerant actinomycetes 1 from pine litter.</title>
        <authorList>
            <person name="Swiecimska M."/>
            <person name="Golinska P."/>
            <person name="Sangal V."/>
            <person name="Wachnowicz B."/>
            <person name="Goodfellow M."/>
        </authorList>
    </citation>
    <scope>NUCLEOTIDE SEQUENCE</scope>
    <source>
        <strain evidence="1">SL13</strain>
    </source>
</reference>
<proteinExistence type="predicted"/>
<organism evidence="1">
    <name type="scientific">Streptantibioticus silvisoli</name>
    <dbReference type="NCBI Taxonomy" id="2705255"/>
    <lineage>
        <taxon>Bacteria</taxon>
        <taxon>Bacillati</taxon>
        <taxon>Actinomycetota</taxon>
        <taxon>Actinomycetes</taxon>
        <taxon>Kitasatosporales</taxon>
        <taxon>Streptomycetaceae</taxon>
        <taxon>Streptantibioticus</taxon>
    </lineage>
</organism>